<dbReference type="InterPro" id="IPR058922">
    <property type="entry name" value="WHD_DRP"/>
</dbReference>
<evidence type="ECO:0000313" key="7">
    <source>
        <dbReference type="Proteomes" id="UP000324897"/>
    </source>
</evidence>
<evidence type="ECO:0000256" key="3">
    <source>
        <dbReference type="SAM" id="MobiDB-lite"/>
    </source>
</evidence>
<evidence type="ECO:0000259" key="4">
    <source>
        <dbReference type="Pfam" id="PF23559"/>
    </source>
</evidence>
<keyword evidence="2" id="KW-0611">Plant defense</keyword>
<feature type="compositionally biased region" description="Low complexity" evidence="3">
    <location>
        <begin position="607"/>
        <end position="621"/>
    </location>
</feature>
<dbReference type="FunFam" id="1.10.10.10:FF:000322">
    <property type="entry name" value="Probable disease resistance protein At1g63360"/>
    <property type="match status" value="1"/>
</dbReference>
<feature type="domain" description="Disease resistance protein winged helix" evidence="4">
    <location>
        <begin position="56"/>
        <end position="136"/>
    </location>
</feature>
<dbReference type="EMBL" id="RWGY01000013">
    <property type="protein sequence ID" value="TVU23790.1"/>
    <property type="molecule type" value="Genomic_DNA"/>
</dbReference>
<evidence type="ECO:0000256" key="1">
    <source>
        <dbReference type="ARBA" id="ARBA00022737"/>
    </source>
</evidence>
<feature type="compositionally biased region" description="Polar residues" evidence="3">
    <location>
        <begin position="653"/>
        <end position="664"/>
    </location>
</feature>
<name>A0A5J9UKV0_9POAL</name>
<keyword evidence="1" id="KW-0677">Repeat</keyword>
<evidence type="ECO:0000259" key="5">
    <source>
        <dbReference type="Pfam" id="PF23598"/>
    </source>
</evidence>
<gene>
    <name evidence="6" type="ORF">EJB05_26172</name>
</gene>
<dbReference type="OrthoDB" id="690934at2759"/>
<dbReference type="GO" id="GO:0009626">
    <property type="term" value="P:plant-type hypersensitive response"/>
    <property type="evidence" value="ECO:0007669"/>
    <property type="project" value="UniProtKB-ARBA"/>
</dbReference>
<accession>A0A5J9UKV0</accession>
<dbReference type="AlphaFoldDB" id="A0A5J9UKV0"/>
<comment type="caution">
    <text evidence="6">The sequence shown here is derived from an EMBL/GenBank/DDBJ whole genome shotgun (WGS) entry which is preliminary data.</text>
</comment>
<proteinExistence type="predicted"/>
<evidence type="ECO:0008006" key="8">
    <source>
        <dbReference type="Google" id="ProtNLM"/>
    </source>
</evidence>
<keyword evidence="7" id="KW-1185">Reference proteome</keyword>
<dbReference type="Proteomes" id="UP000324897">
    <property type="component" value="Chromosome 2"/>
</dbReference>
<sequence>MLLHLLYVNPNRSERELNRLRDLLKGNRNNIARTMLTFCYNELPIHYKSCLLYLSIFPQGHPIRRTSLLRRWIAEGLIAERSITGSEGSRGMSSLEDQAEHIFNSLVARGFIRPGESSTSGKIKSFTVHHAVREFIATDVSLVETSLPRDLAHRLSINSGIAVQKEAYSSSRPFGCTQTLLELMPQSPQWQLLKVLDLEGCTGFKKKHLKNICKILLLKYLSLRKTDVTELPKQIEKLQCLETLDIRQTAIKVFSKKSIRLPMLKYLLAGYKSPATNNSDRFEESFVTVGLPSGIRQMQKLEILSHFEVFDNVDKLNDIGQLLQLRKLGVILHREKGGLILLFQQIEKLHDCLRSLSVRINQPVRSESAPDAEAVPNLETPPKLLESLRISGVTSGLPLWVAKLDQLAKVTLRDTLLREDAINILGKLRMLRCLRLLHNSYTESEINFKDEEFQRLRFLIVEGSYITNISFGTGAAPKLEGIVWSFDRMDDLSGINHLQKLKRLELNGGCNNLDQIREVLEKHPNNPELKHNPLHQCEERTAATASSGGNMEGARDHQSDEDGTAAAASSGRSAEDTPHHQSQEDGPAAAASSRRNTEAAPHLQSKENGTAAAASSAGNAEDAPEHQNEEGGTAAADSSGGNAEGALHRQSEENGTASEASSIRNAEGNPHLESKEIGTPSEASSDGNAEGTPHLETDEIGTASLASSGGKTEGIPHLESEEIGTASEASSDGNAEGTQHLECEEIGTAPVASSGRNVEGAGNHQSQEDVTAAVASSGGNAKAVPHHQSQEDGTAAAP</sequence>
<feature type="region of interest" description="Disordered" evidence="3">
    <location>
        <begin position="542"/>
        <end position="798"/>
    </location>
</feature>
<dbReference type="InterPro" id="IPR055414">
    <property type="entry name" value="LRR_R13L4/SHOC2-like"/>
</dbReference>
<dbReference type="GO" id="GO:0002758">
    <property type="term" value="P:innate immune response-activating signaling pathway"/>
    <property type="evidence" value="ECO:0007669"/>
    <property type="project" value="UniProtKB-ARBA"/>
</dbReference>
<dbReference type="Pfam" id="PF23598">
    <property type="entry name" value="LRR_14"/>
    <property type="match status" value="1"/>
</dbReference>
<feature type="non-terminal residue" evidence="6">
    <location>
        <position position="1"/>
    </location>
</feature>
<evidence type="ECO:0000313" key="6">
    <source>
        <dbReference type="EMBL" id="TVU23790.1"/>
    </source>
</evidence>
<dbReference type="Gene3D" id="1.10.10.10">
    <property type="entry name" value="Winged helix-like DNA-binding domain superfamily/Winged helix DNA-binding domain"/>
    <property type="match status" value="1"/>
</dbReference>
<dbReference type="PANTHER" id="PTHR23155">
    <property type="entry name" value="DISEASE RESISTANCE PROTEIN RP"/>
    <property type="match status" value="1"/>
</dbReference>
<feature type="compositionally biased region" description="Polar residues" evidence="3">
    <location>
        <begin position="727"/>
        <end position="737"/>
    </location>
</feature>
<protein>
    <recommendedName>
        <fullName evidence="8">NB-ARC domain-containing protein</fullName>
    </recommendedName>
</protein>
<dbReference type="Gene3D" id="3.80.10.10">
    <property type="entry name" value="Ribonuclease Inhibitor"/>
    <property type="match status" value="1"/>
</dbReference>
<dbReference type="SUPFAM" id="SSF52058">
    <property type="entry name" value="L domain-like"/>
    <property type="match status" value="1"/>
</dbReference>
<dbReference type="PANTHER" id="PTHR23155:SF1062">
    <property type="entry name" value="OS11G0579400 PROTEIN"/>
    <property type="match status" value="1"/>
</dbReference>
<organism evidence="6 7">
    <name type="scientific">Eragrostis curvula</name>
    <name type="common">weeping love grass</name>
    <dbReference type="NCBI Taxonomy" id="38414"/>
    <lineage>
        <taxon>Eukaryota</taxon>
        <taxon>Viridiplantae</taxon>
        <taxon>Streptophyta</taxon>
        <taxon>Embryophyta</taxon>
        <taxon>Tracheophyta</taxon>
        <taxon>Spermatophyta</taxon>
        <taxon>Magnoliopsida</taxon>
        <taxon>Liliopsida</taxon>
        <taxon>Poales</taxon>
        <taxon>Poaceae</taxon>
        <taxon>PACMAD clade</taxon>
        <taxon>Chloridoideae</taxon>
        <taxon>Eragrostideae</taxon>
        <taxon>Eragrostidinae</taxon>
        <taxon>Eragrostis</taxon>
    </lineage>
</organism>
<dbReference type="Pfam" id="PF23559">
    <property type="entry name" value="WHD_DRP"/>
    <property type="match status" value="1"/>
</dbReference>
<evidence type="ECO:0000256" key="2">
    <source>
        <dbReference type="ARBA" id="ARBA00022821"/>
    </source>
</evidence>
<dbReference type="InterPro" id="IPR032675">
    <property type="entry name" value="LRR_dom_sf"/>
</dbReference>
<dbReference type="InterPro" id="IPR044974">
    <property type="entry name" value="Disease_R_plants"/>
</dbReference>
<feature type="compositionally biased region" description="Basic and acidic residues" evidence="3">
    <location>
        <begin position="573"/>
        <end position="583"/>
    </location>
</feature>
<feature type="domain" description="Disease resistance R13L4/SHOC-2-like LRR" evidence="5">
    <location>
        <begin position="180"/>
        <end position="528"/>
    </location>
</feature>
<reference evidence="6 7" key="1">
    <citation type="journal article" date="2019" name="Sci. Rep.">
        <title>A high-quality genome of Eragrostis curvula grass provides insights into Poaceae evolution and supports new strategies to enhance forage quality.</title>
        <authorList>
            <person name="Carballo J."/>
            <person name="Santos B.A.C.M."/>
            <person name="Zappacosta D."/>
            <person name="Garbus I."/>
            <person name="Selva J.P."/>
            <person name="Gallo C.A."/>
            <person name="Diaz A."/>
            <person name="Albertini E."/>
            <person name="Caccamo M."/>
            <person name="Echenique V."/>
        </authorList>
    </citation>
    <scope>NUCLEOTIDE SEQUENCE [LARGE SCALE GENOMIC DNA]</scope>
    <source>
        <strain evidence="7">cv. Victoria</strain>
        <tissue evidence="6">Leaf</tissue>
    </source>
</reference>
<dbReference type="GO" id="GO:0042742">
    <property type="term" value="P:defense response to bacterium"/>
    <property type="evidence" value="ECO:0007669"/>
    <property type="project" value="UniProtKB-ARBA"/>
</dbReference>
<dbReference type="InterPro" id="IPR036388">
    <property type="entry name" value="WH-like_DNA-bd_sf"/>
</dbReference>
<dbReference type="Gramene" id="TVU23790">
    <property type="protein sequence ID" value="TVU23790"/>
    <property type="gene ID" value="EJB05_26172"/>
</dbReference>